<name>A0A1X6PD49_PORUM</name>
<feature type="compositionally biased region" description="Low complexity" evidence="1">
    <location>
        <begin position="324"/>
        <end position="349"/>
    </location>
</feature>
<dbReference type="EMBL" id="KV918805">
    <property type="protein sequence ID" value="OSX78764.1"/>
    <property type="molecule type" value="Genomic_DNA"/>
</dbReference>
<keyword evidence="4" id="KW-1185">Reference proteome</keyword>
<sequence>MRHERYGPTPPPPTRRRVAPGGGAAKTTMLCAAARVGLVAPASAGRDGDHPRRGAGCRRYRESGRLARGRPPRRRRPPPARGGRGCAAGGRRWRYCLRDGGCRCRTVRGLGGGGEGRGGARRPRASRRPWRCLWRQSPGGRPLPRRPRPGGHPDATWAVVDVAAAIGHPVGRPTAGGGGGRPSPLPPKPPPRRQTASAGAPKSWGGVATAAAQKRMGGGGGCTTATSMGAAAAPPAPSGAPGRSASSQPAAAGPSAGEFSAPSKILAPSPLANRSGRRAAVPLGGRRRHGRPRRGLDAPRPFKAGQANVTPVGRPGAGRRRSTPPRAVAATAGPAPRAGLRASTVRGAAAAGGGGGCRRPPTRPPATVRGVVAEAAAAGAVAAAAAAAVVAVVATAAAAAAAAAASRRRCGTGTRRTEAAPVALLPLRYALPPPRPPPPQWPSRRGDAPVTPSLAEGDAVRLPRAQRQAEAAAPLPPDTSVRPTP</sequence>
<keyword evidence="2" id="KW-0472">Membrane</keyword>
<evidence type="ECO:0000313" key="3">
    <source>
        <dbReference type="EMBL" id="OSX78764.1"/>
    </source>
</evidence>
<feature type="region of interest" description="Disordered" evidence="1">
    <location>
        <begin position="1"/>
        <end position="24"/>
    </location>
</feature>
<evidence type="ECO:0000256" key="2">
    <source>
        <dbReference type="SAM" id="Phobius"/>
    </source>
</evidence>
<feature type="region of interest" description="Disordered" evidence="1">
    <location>
        <begin position="168"/>
        <end position="366"/>
    </location>
</feature>
<dbReference type="AlphaFoldDB" id="A0A1X6PD49"/>
<feature type="transmembrane region" description="Helical" evidence="2">
    <location>
        <begin position="377"/>
        <end position="405"/>
    </location>
</feature>
<feature type="compositionally biased region" description="Basic residues" evidence="1">
    <location>
        <begin position="67"/>
        <end position="78"/>
    </location>
</feature>
<keyword evidence="2" id="KW-0812">Transmembrane</keyword>
<feature type="region of interest" description="Disordered" evidence="1">
    <location>
        <begin position="107"/>
        <end position="155"/>
    </location>
</feature>
<accession>A0A1X6PD49</accession>
<proteinExistence type="predicted"/>
<feature type="compositionally biased region" description="Basic residues" evidence="1">
    <location>
        <begin position="119"/>
        <end position="130"/>
    </location>
</feature>
<gene>
    <name evidence="3" type="ORF">BU14_0099s0029</name>
</gene>
<evidence type="ECO:0000313" key="4">
    <source>
        <dbReference type="Proteomes" id="UP000218209"/>
    </source>
</evidence>
<dbReference type="Proteomes" id="UP000218209">
    <property type="component" value="Unassembled WGS sequence"/>
</dbReference>
<feature type="compositionally biased region" description="Pro residues" evidence="1">
    <location>
        <begin position="431"/>
        <end position="441"/>
    </location>
</feature>
<feature type="region of interest" description="Disordered" evidence="1">
    <location>
        <begin position="40"/>
        <end position="87"/>
    </location>
</feature>
<organism evidence="3 4">
    <name type="scientific">Porphyra umbilicalis</name>
    <name type="common">Purple laver</name>
    <name type="synonym">Red alga</name>
    <dbReference type="NCBI Taxonomy" id="2786"/>
    <lineage>
        <taxon>Eukaryota</taxon>
        <taxon>Rhodophyta</taxon>
        <taxon>Bangiophyceae</taxon>
        <taxon>Bangiales</taxon>
        <taxon>Bangiaceae</taxon>
        <taxon>Porphyra</taxon>
    </lineage>
</organism>
<reference evidence="3 4" key="1">
    <citation type="submission" date="2017-03" db="EMBL/GenBank/DDBJ databases">
        <title>WGS assembly of Porphyra umbilicalis.</title>
        <authorList>
            <person name="Brawley S.H."/>
            <person name="Blouin N.A."/>
            <person name="Ficko-Blean E."/>
            <person name="Wheeler G.L."/>
            <person name="Lohr M."/>
            <person name="Goodson H.V."/>
            <person name="Jenkins J.W."/>
            <person name="Blaby-Haas C.E."/>
            <person name="Helliwell K.E."/>
            <person name="Chan C."/>
            <person name="Marriage T."/>
            <person name="Bhattacharya D."/>
            <person name="Klein A.S."/>
            <person name="Badis Y."/>
            <person name="Brodie J."/>
            <person name="Cao Y."/>
            <person name="Collen J."/>
            <person name="Dittami S.M."/>
            <person name="Gachon C.M."/>
            <person name="Green B.R."/>
            <person name="Karpowicz S."/>
            <person name="Kim J.W."/>
            <person name="Kudahl U."/>
            <person name="Lin S."/>
            <person name="Michel G."/>
            <person name="Mittag M."/>
            <person name="Olson B.J."/>
            <person name="Pangilinan J."/>
            <person name="Peng Y."/>
            <person name="Qiu H."/>
            <person name="Shu S."/>
            <person name="Singer J.T."/>
            <person name="Smith A.G."/>
            <person name="Sprecher B.N."/>
            <person name="Wagner V."/>
            <person name="Wang W."/>
            <person name="Wang Z.-Y."/>
            <person name="Yan J."/>
            <person name="Yarish C."/>
            <person name="Zoeuner-Riek S."/>
            <person name="Zhuang Y."/>
            <person name="Zou Y."/>
            <person name="Lindquist E.A."/>
            <person name="Grimwood J."/>
            <person name="Barry K."/>
            <person name="Rokhsar D.S."/>
            <person name="Schmutz J."/>
            <person name="Stiller J.W."/>
            <person name="Grossman A.R."/>
            <person name="Prochnik S.E."/>
        </authorList>
    </citation>
    <scope>NUCLEOTIDE SEQUENCE [LARGE SCALE GENOMIC DNA]</scope>
    <source>
        <strain evidence="3">4086291</strain>
    </source>
</reference>
<feature type="compositionally biased region" description="Low complexity" evidence="1">
    <location>
        <begin position="462"/>
        <end position="473"/>
    </location>
</feature>
<feature type="compositionally biased region" description="Low complexity" evidence="1">
    <location>
        <begin position="223"/>
        <end position="257"/>
    </location>
</feature>
<feature type="region of interest" description="Disordered" evidence="1">
    <location>
        <begin position="428"/>
        <end position="485"/>
    </location>
</feature>
<evidence type="ECO:0000256" key="1">
    <source>
        <dbReference type="SAM" id="MobiDB-lite"/>
    </source>
</evidence>
<protein>
    <submittedName>
        <fullName evidence="3">Uncharacterized protein</fullName>
    </submittedName>
</protein>
<keyword evidence="2" id="KW-1133">Transmembrane helix</keyword>